<comment type="caution">
    <text evidence="2">The sequence shown here is derived from an EMBL/GenBank/DDBJ whole genome shotgun (WGS) entry which is preliminary data.</text>
</comment>
<accession>A0A9E4K0P1</accession>
<evidence type="ECO:0008006" key="4">
    <source>
        <dbReference type="Google" id="ProtNLM"/>
    </source>
</evidence>
<dbReference type="InterPro" id="IPR029063">
    <property type="entry name" value="SAM-dependent_MTases_sf"/>
</dbReference>
<evidence type="ECO:0000256" key="1">
    <source>
        <dbReference type="ARBA" id="ARBA00023066"/>
    </source>
</evidence>
<dbReference type="Gene3D" id="3.40.50.150">
    <property type="entry name" value="Vaccinia Virus protein VP39"/>
    <property type="match status" value="1"/>
</dbReference>
<keyword evidence="1" id="KW-0745">Spermidine biosynthesis</keyword>
<dbReference type="GO" id="GO:0005829">
    <property type="term" value="C:cytosol"/>
    <property type="evidence" value="ECO:0007669"/>
    <property type="project" value="TreeGrafter"/>
</dbReference>
<dbReference type="PANTHER" id="PTHR11558">
    <property type="entry name" value="SPERMIDINE/SPERMINE SYNTHASE"/>
    <property type="match status" value="1"/>
</dbReference>
<dbReference type="PANTHER" id="PTHR11558:SF11">
    <property type="entry name" value="SPERMIDINE SYNTHASE"/>
    <property type="match status" value="1"/>
</dbReference>
<proteinExistence type="predicted"/>
<dbReference type="EMBL" id="JAEPDI010000001">
    <property type="protein sequence ID" value="MCG7937300.1"/>
    <property type="molecule type" value="Genomic_DNA"/>
</dbReference>
<dbReference type="AlphaFoldDB" id="A0A9E4K0P1"/>
<dbReference type="SUPFAM" id="SSF53335">
    <property type="entry name" value="S-adenosyl-L-methionine-dependent methyltransferases"/>
    <property type="match status" value="1"/>
</dbReference>
<reference evidence="2" key="1">
    <citation type="journal article" date="2021" name="Proc. Natl. Acad. Sci. U.S.A.">
        <title>Global biogeography of chemosynthetic symbionts reveals both localized and globally distributed symbiont groups. .</title>
        <authorList>
            <person name="Osvatic J.T."/>
            <person name="Wilkins L.G.E."/>
            <person name="Leibrecht L."/>
            <person name="Leray M."/>
            <person name="Zauner S."/>
            <person name="Polzin J."/>
            <person name="Camacho Y."/>
            <person name="Gros O."/>
            <person name="van Gils J.A."/>
            <person name="Eisen J.A."/>
            <person name="Petersen J.M."/>
            <person name="Yuen B."/>
        </authorList>
    </citation>
    <scope>NUCLEOTIDE SEQUENCE</scope>
    <source>
        <strain evidence="2">MAGL173</strain>
    </source>
</reference>
<evidence type="ECO:0000313" key="2">
    <source>
        <dbReference type="EMBL" id="MCG7937300.1"/>
    </source>
</evidence>
<name>A0A9E4K0P1_9GAMM</name>
<dbReference type="InterPro" id="IPR001045">
    <property type="entry name" value="Spermi_synthase"/>
</dbReference>
<protein>
    <recommendedName>
        <fullName evidence="4">Spermidine synthase</fullName>
    </recommendedName>
</protein>
<dbReference type="GO" id="GO:0008295">
    <property type="term" value="P:spermidine biosynthetic process"/>
    <property type="evidence" value="ECO:0007669"/>
    <property type="project" value="UniProtKB-KW"/>
</dbReference>
<sequence length="246" mass="27712">MAQQQATRISCSVQHSCEVFEYDSLRWICTADGAVQSMLFTEDHSYPVLHYIKALLCSLVFVDNPAKMLNLGLGSGAIERYLTSHHPDIAVTSIEPEVDMIILSKECFYLDSSYPVRNQSAESFLHGNQQQFDLIICDIHCPLNQPNPIETDAFLQNLTSALLPQGVVAINFLAESESHIVNMLVRLRQIFEQVTLLDVLRQQNIVFYCSNSLFPEPSELNVKAALPVYGKLQAETIIPQLIWLPE</sequence>
<evidence type="ECO:0000313" key="3">
    <source>
        <dbReference type="Proteomes" id="UP000886687"/>
    </source>
</evidence>
<gene>
    <name evidence="2" type="ORF">JAZ04_00390</name>
</gene>
<dbReference type="GO" id="GO:0004766">
    <property type="term" value="F:spermidine synthase activity"/>
    <property type="evidence" value="ECO:0007669"/>
    <property type="project" value="TreeGrafter"/>
</dbReference>
<organism evidence="2 3">
    <name type="scientific">Candidatus Thiodiazotropha lotti</name>
    <dbReference type="NCBI Taxonomy" id="2792787"/>
    <lineage>
        <taxon>Bacteria</taxon>
        <taxon>Pseudomonadati</taxon>
        <taxon>Pseudomonadota</taxon>
        <taxon>Gammaproteobacteria</taxon>
        <taxon>Chromatiales</taxon>
        <taxon>Sedimenticolaceae</taxon>
        <taxon>Candidatus Thiodiazotropha</taxon>
    </lineage>
</organism>
<dbReference type="Proteomes" id="UP000886687">
    <property type="component" value="Unassembled WGS sequence"/>
</dbReference>